<protein>
    <submittedName>
        <fullName evidence="10">Lipoprotein-releasing system permease protein</fullName>
    </submittedName>
</protein>
<feature type="transmembrane region" description="Helical" evidence="7">
    <location>
        <begin position="287"/>
        <end position="312"/>
    </location>
</feature>
<organism evidence="10 11">
    <name type="scientific">Vannielia litorea</name>
    <dbReference type="NCBI Taxonomy" id="1217970"/>
    <lineage>
        <taxon>Bacteria</taxon>
        <taxon>Pseudomonadati</taxon>
        <taxon>Pseudomonadota</taxon>
        <taxon>Alphaproteobacteria</taxon>
        <taxon>Rhodobacterales</taxon>
        <taxon>Paracoccaceae</taxon>
        <taxon>Vannielia</taxon>
    </lineage>
</organism>
<feature type="domain" description="MacB-like periplasmic core" evidence="9">
    <location>
        <begin position="36"/>
        <end position="254"/>
    </location>
</feature>
<evidence type="ECO:0000313" key="11">
    <source>
        <dbReference type="Proteomes" id="UP000184932"/>
    </source>
</evidence>
<feature type="transmembrane region" description="Helical" evidence="7">
    <location>
        <begin position="333"/>
        <end position="360"/>
    </location>
</feature>
<evidence type="ECO:0000256" key="5">
    <source>
        <dbReference type="ARBA" id="ARBA00022989"/>
    </source>
</evidence>
<evidence type="ECO:0000256" key="4">
    <source>
        <dbReference type="ARBA" id="ARBA00022692"/>
    </source>
</evidence>
<dbReference type="GO" id="GO:0098797">
    <property type="term" value="C:plasma membrane protein complex"/>
    <property type="evidence" value="ECO:0007669"/>
    <property type="project" value="TreeGrafter"/>
</dbReference>
<dbReference type="InterPro" id="IPR051447">
    <property type="entry name" value="Lipoprotein-release_system"/>
</dbReference>
<dbReference type="GO" id="GO:0044874">
    <property type="term" value="P:lipoprotein localization to outer membrane"/>
    <property type="evidence" value="ECO:0007669"/>
    <property type="project" value="TreeGrafter"/>
</dbReference>
<keyword evidence="10" id="KW-0449">Lipoprotein</keyword>
<keyword evidence="6 7" id="KW-0472">Membrane</keyword>
<keyword evidence="5 7" id="KW-1133">Transmembrane helix</keyword>
<evidence type="ECO:0000256" key="1">
    <source>
        <dbReference type="ARBA" id="ARBA00004651"/>
    </source>
</evidence>
<evidence type="ECO:0000256" key="7">
    <source>
        <dbReference type="SAM" id="Phobius"/>
    </source>
</evidence>
<reference evidence="11" key="1">
    <citation type="submission" date="2016-11" db="EMBL/GenBank/DDBJ databases">
        <authorList>
            <person name="Varghese N."/>
            <person name="Submissions S."/>
        </authorList>
    </citation>
    <scope>NUCLEOTIDE SEQUENCE [LARGE SCALE GENOMIC DNA]</scope>
    <source>
        <strain evidence="11">DSM 29440</strain>
    </source>
</reference>
<accession>A0A1N6ED54</accession>
<evidence type="ECO:0000259" key="9">
    <source>
        <dbReference type="Pfam" id="PF12704"/>
    </source>
</evidence>
<gene>
    <name evidence="10" type="ORF">SAMN05444002_0619</name>
</gene>
<evidence type="ECO:0000256" key="3">
    <source>
        <dbReference type="ARBA" id="ARBA00022475"/>
    </source>
</evidence>
<feature type="domain" description="ABC3 transporter permease C-terminal" evidence="8">
    <location>
        <begin position="290"/>
        <end position="424"/>
    </location>
</feature>
<keyword evidence="11" id="KW-1185">Reference proteome</keyword>
<evidence type="ECO:0000256" key="6">
    <source>
        <dbReference type="ARBA" id="ARBA00023136"/>
    </source>
</evidence>
<evidence type="ECO:0000259" key="8">
    <source>
        <dbReference type="Pfam" id="PF02687"/>
    </source>
</evidence>
<dbReference type="AlphaFoldDB" id="A0A1N6ED54"/>
<keyword evidence="4 7" id="KW-0812">Transmembrane</keyword>
<dbReference type="Proteomes" id="UP000184932">
    <property type="component" value="Unassembled WGS sequence"/>
</dbReference>
<keyword evidence="3" id="KW-1003">Cell membrane</keyword>
<dbReference type="STRING" id="1217970.SAMN05444002_0619"/>
<dbReference type="InterPro" id="IPR003838">
    <property type="entry name" value="ABC3_permease_C"/>
</dbReference>
<feature type="transmembrane region" description="Helical" evidence="7">
    <location>
        <begin position="397"/>
        <end position="416"/>
    </location>
</feature>
<dbReference type="EMBL" id="FSRL01000001">
    <property type="protein sequence ID" value="SIN80954.1"/>
    <property type="molecule type" value="Genomic_DNA"/>
</dbReference>
<comment type="similarity">
    <text evidence="2">Belongs to the ABC-4 integral membrane protein family. LolC/E subfamily.</text>
</comment>
<dbReference type="PANTHER" id="PTHR30489">
    <property type="entry name" value="LIPOPROTEIN-RELEASING SYSTEM TRANSMEMBRANE PROTEIN LOLE"/>
    <property type="match status" value="1"/>
</dbReference>
<sequence>MANKAGKTAPFSKYEWMIAWRYLRSQRSEGGVSILSWIALGGITLSVFALIVVMAVRSGFRTDFVDTIIGANAHTSVRSSVYVDENGATSRQIVDYDDWVDRLVRVPGVLSAAPLVKGQVLANLRAANAGVEVYGIRADDLMQLPRIAAPEQSEGDIGRFEEGIAIGWGVAQELGAVVGDRVRIINPTGTRSPMGVTPRVNAYEVVYIFQAGRWDIDRTRVYLPFAEAQAFFNFDGAASEIEVMVDDPENIEQWDEPLLRAAGDKALLWSWKDAWGNFLRALVIEDIMMIIIMSILVLIAALNIISGLIMLVKNKGRDIGILRTMGLTRGAILRVFFLCGALVGTVATALGTVLGCLFALNVNNVVGFINWISGQEVWDASIRGIYRVPSELQAGDVAFAVALALALSWGATIIPARRAARLDPVEALRYE</sequence>
<dbReference type="InterPro" id="IPR025857">
    <property type="entry name" value="MacB_PCD"/>
</dbReference>
<feature type="transmembrane region" description="Helical" evidence="7">
    <location>
        <begin position="34"/>
        <end position="56"/>
    </location>
</feature>
<comment type="subcellular location">
    <subcellularLocation>
        <location evidence="1">Cell membrane</location>
        <topology evidence="1">Multi-pass membrane protein</topology>
    </subcellularLocation>
</comment>
<evidence type="ECO:0000256" key="2">
    <source>
        <dbReference type="ARBA" id="ARBA00005236"/>
    </source>
</evidence>
<evidence type="ECO:0000313" key="10">
    <source>
        <dbReference type="EMBL" id="SIN80954.1"/>
    </source>
</evidence>
<proteinExistence type="inferred from homology"/>
<dbReference type="Pfam" id="PF12704">
    <property type="entry name" value="MacB_PCD"/>
    <property type="match status" value="1"/>
</dbReference>
<name>A0A1N6ED54_9RHOB</name>
<dbReference type="PANTHER" id="PTHR30489:SF0">
    <property type="entry name" value="LIPOPROTEIN-RELEASING SYSTEM TRANSMEMBRANE PROTEIN LOLE"/>
    <property type="match status" value="1"/>
</dbReference>
<dbReference type="Pfam" id="PF02687">
    <property type="entry name" value="FtsX"/>
    <property type="match status" value="1"/>
</dbReference>